<dbReference type="OrthoDB" id="2651020at2759"/>
<dbReference type="AlphaFoldDB" id="A0A0C2TNI5"/>
<reference evidence="1 2" key="1">
    <citation type="submission" date="2014-04" db="EMBL/GenBank/DDBJ databases">
        <title>Evolutionary Origins and Diversification of the Mycorrhizal Mutualists.</title>
        <authorList>
            <consortium name="DOE Joint Genome Institute"/>
            <consortium name="Mycorrhizal Genomics Consortium"/>
            <person name="Kohler A."/>
            <person name="Kuo A."/>
            <person name="Nagy L.G."/>
            <person name="Floudas D."/>
            <person name="Copeland A."/>
            <person name="Barry K.W."/>
            <person name="Cichocki N."/>
            <person name="Veneault-Fourrey C."/>
            <person name="LaButti K."/>
            <person name="Lindquist E.A."/>
            <person name="Lipzen A."/>
            <person name="Lundell T."/>
            <person name="Morin E."/>
            <person name="Murat C."/>
            <person name="Riley R."/>
            <person name="Ohm R."/>
            <person name="Sun H."/>
            <person name="Tunlid A."/>
            <person name="Henrissat B."/>
            <person name="Grigoriev I.V."/>
            <person name="Hibbett D.S."/>
            <person name="Martin F."/>
        </authorList>
    </citation>
    <scope>NUCLEOTIDE SEQUENCE [LARGE SCALE GENOMIC DNA]</scope>
    <source>
        <strain evidence="1 2">Koide BX008</strain>
    </source>
</reference>
<evidence type="ECO:0000313" key="1">
    <source>
        <dbReference type="EMBL" id="KIL68749.1"/>
    </source>
</evidence>
<dbReference type="EMBL" id="KN818227">
    <property type="protein sequence ID" value="KIL68749.1"/>
    <property type="molecule type" value="Genomic_DNA"/>
</dbReference>
<accession>A0A0C2TNI5</accession>
<name>A0A0C2TNI5_AMAMK</name>
<keyword evidence="2" id="KW-1185">Reference proteome</keyword>
<evidence type="ECO:0000313" key="2">
    <source>
        <dbReference type="Proteomes" id="UP000054549"/>
    </source>
</evidence>
<gene>
    <name evidence="1" type="ORF">M378DRAFT_8211</name>
</gene>
<sequence>MFDSREVYVMHEDLPLEMNLCNLLQNMKLDFPQDEVSIVLLQLFVTLMQTWAWRKKSAVGLPIIATAEQSAADIADDIIPDETSYHSDGESCSSSSLGSDYNNLDEDIGCAYLQSLKSQLSLFETTGGGYLEAIFTHREISMAYPAGHTQCARAFSDIAYALEQRAWRADREADTEAVSTFRNEAWMIASTMRAPQETITAKQAPFVCKMRSW</sequence>
<protein>
    <submittedName>
        <fullName evidence="1">Uncharacterized protein</fullName>
    </submittedName>
</protein>
<proteinExistence type="predicted"/>
<dbReference type="Proteomes" id="UP000054549">
    <property type="component" value="Unassembled WGS sequence"/>
</dbReference>
<dbReference type="HOGENOM" id="CLU_109914_1_0_1"/>
<dbReference type="InParanoid" id="A0A0C2TNI5"/>
<organism evidence="1 2">
    <name type="scientific">Amanita muscaria (strain Koide BX008)</name>
    <dbReference type="NCBI Taxonomy" id="946122"/>
    <lineage>
        <taxon>Eukaryota</taxon>
        <taxon>Fungi</taxon>
        <taxon>Dikarya</taxon>
        <taxon>Basidiomycota</taxon>
        <taxon>Agaricomycotina</taxon>
        <taxon>Agaricomycetes</taxon>
        <taxon>Agaricomycetidae</taxon>
        <taxon>Agaricales</taxon>
        <taxon>Pluteineae</taxon>
        <taxon>Amanitaceae</taxon>
        <taxon>Amanita</taxon>
    </lineage>
</organism>